<dbReference type="STRING" id="1117707.VQ7734_01314"/>
<name>A0A1M7YSJ3_9VIBR</name>
<dbReference type="GO" id="GO:0003886">
    <property type="term" value="F:DNA (cytosine-5-)-methyltransferase activity"/>
    <property type="evidence" value="ECO:0007669"/>
    <property type="project" value="UniProtKB-EC"/>
</dbReference>
<dbReference type="GO" id="GO:0009307">
    <property type="term" value="P:DNA restriction-modification system"/>
    <property type="evidence" value="ECO:0007669"/>
    <property type="project" value="UniProtKB-KW"/>
</dbReference>
<gene>
    <name evidence="9" type="primary">bspRIM</name>
    <name evidence="9" type="ORF">VQ7734_01314</name>
</gene>
<keyword evidence="10" id="KW-1185">Reference proteome</keyword>
<reference evidence="10" key="1">
    <citation type="submission" date="2016-12" db="EMBL/GenBank/DDBJ databases">
        <authorList>
            <person name="Rodrigo-Torres L."/>
            <person name="Arahal R.D."/>
            <person name="Lucena T."/>
        </authorList>
    </citation>
    <scope>NUCLEOTIDE SEQUENCE [LARGE SCALE GENOMIC DNA]</scope>
</reference>
<dbReference type="InterPro" id="IPR050390">
    <property type="entry name" value="C5-Methyltransferase"/>
</dbReference>
<keyword evidence="2 7" id="KW-0489">Methyltransferase</keyword>
<dbReference type="Pfam" id="PF00145">
    <property type="entry name" value="DNA_methylase"/>
    <property type="match status" value="1"/>
</dbReference>
<dbReference type="InterPro" id="IPR001525">
    <property type="entry name" value="C5_MeTfrase"/>
</dbReference>
<evidence type="ECO:0000256" key="2">
    <source>
        <dbReference type="ARBA" id="ARBA00022603"/>
    </source>
</evidence>
<keyword evidence="4 7" id="KW-0949">S-adenosyl-L-methionine</keyword>
<dbReference type="PANTHER" id="PTHR10629:SF52">
    <property type="entry name" value="DNA (CYTOSINE-5)-METHYLTRANSFERASE 1"/>
    <property type="match status" value="1"/>
</dbReference>
<evidence type="ECO:0000256" key="3">
    <source>
        <dbReference type="ARBA" id="ARBA00022679"/>
    </source>
</evidence>
<evidence type="ECO:0000256" key="8">
    <source>
        <dbReference type="RuleBase" id="RU000416"/>
    </source>
</evidence>
<dbReference type="RefSeq" id="WP_073580715.1">
    <property type="nucleotide sequence ID" value="NZ_AP024897.1"/>
</dbReference>
<evidence type="ECO:0000256" key="4">
    <source>
        <dbReference type="ARBA" id="ARBA00022691"/>
    </source>
</evidence>
<sequence length="513" mass="58054">MKNGRILVLDLFAGPGGLGEGFASCISPDGNHPFKIGVSVEKDPGAHKTLTTRAFFRQIRNDEQGLKDYYCYVRGKLTREELFNIYPEQAKNAVEETLSGPKTLGEENDVIHQRIRELKENHRGPVVLIGGPPCQAYSLAGRSRNAGNANYKAEEDHRHFLYKEYLEVLALAEPEIFVMENVRGILSAKVGGKYIFPQILDDLRQPGVMTESPCGHKYRIYSLVENTQDLLGDYADTSDFLIKAEDYGVPQARHRVILLGVRDDIQARPETLQKAPAPLTVGQAIGDLPLLRSGFSKRQDEPSSWEGVITQHAERLKTILGFRFTDEQIARLDLTPHQNLPRSAHRFTNKRSRAKLPDSLAQWLFDEQLDFVANHETRGHIEPDLLRYAFCAAFTSLEGRSPKSVDFPESLAPEHANWHTGKHADRFRTQYRDRYSTTVTSHISKDGHYFIHYDPKQCRSLTVREAARLQTFPDNYLFEGNRTQQYVQVGNAVPPFLAQQIGKVVMGLLNRNG</sequence>
<dbReference type="GO" id="GO:0044027">
    <property type="term" value="P:negative regulation of gene expression via chromosomal CpG island methylation"/>
    <property type="evidence" value="ECO:0007669"/>
    <property type="project" value="TreeGrafter"/>
</dbReference>
<dbReference type="EMBL" id="FRFG01000015">
    <property type="protein sequence ID" value="SHO55578.1"/>
    <property type="molecule type" value="Genomic_DNA"/>
</dbReference>
<evidence type="ECO:0000313" key="9">
    <source>
        <dbReference type="EMBL" id="SHO55578.1"/>
    </source>
</evidence>
<dbReference type="Gene3D" id="3.40.50.150">
    <property type="entry name" value="Vaccinia Virus protein VP39"/>
    <property type="match status" value="1"/>
</dbReference>
<comment type="catalytic activity">
    <reaction evidence="6">
        <text>a 2'-deoxycytidine in DNA + S-adenosyl-L-methionine = a 5-methyl-2'-deoxycytidine in DNA + S-adenosyl-L-homocysteine + H(+)</text>
        <dbReference type="Rhea" id="RHEA:13681"/>
        <dbReference type="Rhea" id="RHEA-COMP:11369"/>
        <dbReference type="Rhea" id="RHEA-COMP:11370"/>
        <dbReference type="ChEBI" id="CHEBI:15378"/>
        <dbReference type="ChEBI" id="CHEBI:57856"/>
        <dbReference type="ChEBI" id="CHEBI:59789"/>
        <dbReference type="ChEBI" id="CHEBI:85452"/>
        <dbReference type="ChEBI" id="CHEBI:85454"/>
        <dbReference type="EC" id="2.1.1.37"/>
    </reaction>
</comment>
<feature type="active site" evidence="7">
    <location>
        <position position="134"/>
    </location>
</feature>
<dbReference type="SUPFAM" id="SSF53335">
    <property type="entry name" value="S-adenosyl-L-methionine-dependent methyltransferases"/>
    <property type="match status" value="1"/>
</dbReference>
<protein>
    <recommendedName>
        <fullName evidence="1">DNA (cytosine-5-)-methyltransferase</fullName>
        <ecNumber evidence="1">2.1.1.37</ecNumber>
    </recommendedName>
</protein>
<dbReference type="PRINTS" id="PR00105">
    <property type="entry name" value="C5METTRFRASE"/>
</dbReference>
<proteinExistence type="inferred from homology"/>
<comment type="similarity">
    <text evidence="7 8">Belongs to the class I-like SAM-binding methyltransferase superfamily. C5-methyltransferase family.</text>
</comment>
<evidence type="ECO:0000256" key="1">
    <source>
        <dbReference type="ARBA" id="ARBA00011975"/>
    </source>
</evidence>
<dbReference type="PANTHER" id="PTHR10629">
    <property type="entry name" value="CYTOSINE-SPECIFIC METHYLTRANSFERASE"/>
    <property type="match status" value="1"/>
</dbReference>
<evidence type="ECO:0000256" key="7">
    <source>
        <dbReference type="PROSITE-ProRule" id="PRU01016"/>
    </source>
</evidence>
<dbReference type="AlphaFoldDB" id="A0A1M7YSJ3"/>
<dbReference type="EC" id="2.1.1.37" evidence="1"/>
<dbReference type="PROSITE" id="PS51679">
    <property type="entry name" value="SAM_MT_C5"/>
    <property type="match status" value="1"/>
</dbReference>
<dbReference type="GO" id="GO:0032259">
    <property type="term" value="P:methylation"/>
    <property type="evidence" value="ECO:0007669"/>
    <property type="project" value="UniProtKB-KW"/>
</dbReference>
<evidence type="ECO:0000256" key="6">
    <source>
        <dbReference type="ARBA" id="ARBA00047422"/>
    </source>
</evidence>
<dbReference type="Gene3D" id="3.90.120.10">
    <property type="entry name" value="DNA Methylase, subunit A, domain 2"/>
    <property type="match status" value="1"/>
</dbReference>
<evidence type="ECO:0000256" key="5">
    <source>
        <dbReference type="ARBA" id="ARBA00022747"/>
    </source>
</evidence>
<organism evidence="9 10">
    <name type="scientific">Vibrio quintilis</name>
    <dbReference type="NCBI Taxonomy" id="1117707"/>
    <lineage>
        <taxon>Bacteria</taxon>
        <taxon>Pseudomonadati</taxon>
        <taxon>Pseudomonadota</taxon>
        <taxon>Gammaproteobacteria</taxon>
        <taxon>Vibrionales</taxon>
        <taxon>Vibrionaceae</taxon>
        <taxon>Vibrio</taxon>
    </lineage>
</organism>
<dbReference type="NCBIfam" id="TIGR00675">
    <property type="entry name" value="dcm"/>
    <property type="match status" value="1"/>
</dbReference>
<keyword evidence="3 7" id="KW-0808">Transferase</keyword>
<dbReference type="OrthoDB" id="9813719at2"/>
<dbReference type="InterPro" id="IPR029063">
    <property type="entry name" value="SAM-dependent_MTases_sf"/>
</dbReference>
<accession>A0A1M7YSJ3</accession>
<evidence type="ECO:0000313" key="10">
    <source>
        <dbReference type="Proteomes" id="UP000184600"/>
    </source>
</evidence>
<dbReference type="GO" id="GO:0003677">
    <property type="term" value="F:DNA binding"/>
    <property type="evidence" value="ECO:0007669"/>
    <property type="project" value="TreeGrafter"/>
</dbReference>
<dbReference type="Proteomes" id="UP000184600">
    <property type="component" value="Unassembled WGS sequence"/>
</dbReference>
<keyword evidence="5" id="KW-0680">Restriction system</keyword>